<feature type="domain" description="SHSP" evidence="3">
    <location>
        <begin position="47"/>
        <end position="157"/>
    </location>
</feature>
<dbReference type="CDD" id="cd06464">
    <property type="entry name" value="ACD_sHsps-like"/>
    <property type="match status" value="1"/>
</dbReference>
<evidence type="ECO:0000256" key="2">
    <source>
        <dbReference type="RuleBase" id="RU003616"/>
    </source>
</evidence>
<accession>A0ABS2NXU9</accession>
<evidence type="ECO:0000313" key="4">
    <source>
        <dbReference type="EMBL" id="MBM7619495.1"/>
    </source>
</evidence>
<sequence length="157" mass="17952">MKDKNSDLTPKKGTRPPQTDILQSIDSFFSSSPIKGLLRQMDDFFGQSFANATFPVETTESEQEFLILCRLAGVKKEQITIESFDRYITISVDHKEILETTDEGTQMYSKSFSSNRSSRSIPVPSYVKISALQANYRDGLLQIRFPKKSKRQIRIED</sequence>
<comment type="caution">
    <text evidence="4">The sequence shown here is derived from an EMBL/GenBank/DDBJ whole genome shotgun (WGS) entry which is preliminary data.</text>
</comment>
<keyword evidence="5" id="KW-1185">Reference proteome</keyword>
<evidence type="ECO:0000259" key="3">
    <source>
        <dbReference type="PROSITE" id="PS01031"/>
    </source>
</evidence>
<dbReference type="InterPro" id="IPR002068">
    <property type="entry name" value="A-crystallin/Hsp20_dom"/>
</dbReference>
<organism evidence="4 5">
    <name type="scientific">Sutcliffiella tianshenii</name>
    <dbReference type="NCBI Taxonomy" id="1463404"/>
    <lineage>
        <taxon>Bacteria</taxon>
        <taxon>Bacillati</taxon>
        <taxon>Bacillota</taxon>
        <taxon>Bacilli</taxon>
        <taxon>Bacillales</taxon>
        <taxon>Bacillaceae</taxon>
        <taxon>Sutcliffiella</taxon>
    </lineage>
</organism>
<gene>
    <name evidence="4" type="ORF">JOC95_001344</name>
</gene>
<dbReference type="RefSeq" id="WP_204414555.1">
    <property type="nucleotide sequence ID" value="NZ_JAFBED010000002.1"/>
</dbReference>
<dbReference type="SUPFAM" id="SSF49764">
    <property type="entry name" value="HSP20-like chaperones"/>
    <property type="match status" value="1"/>
</dbReference>
<protein>
    <submittedName>
        <fullName evidence="4">HSP20 family protein</fullName>
    </submittedName>
</protein>
<dbReference type="PROSITE" id="PS01031">
    <property type="entry name" value="SHSP"/>
    <property type="match status" value="1"/>
</dbReference>
<reference evidence="4 5" key="1">
    <citation type="submission" date="2021-01" db="EMBL/GenBank/DDBJ databases">
        <title>Genomic Encyclopedia of Type Strains, Phase IV (KMG-IV): sequencing the most valuable type-strain genomes for metagenomic binning, comparative biology and taxonomic classification.</title>
        <authorList>
            <person name="Goeker M."/>
        </authorList>
    </citation>
    <scope>NUCLEOTIDE SEQUENCE [LARGE SCALE GENOMIC DNA]</scope>
    <source>
        <strain evidence="4 5">DSM 25879</strain>
    </source>
</reference>
<comment type="similarity">
    <text evidence="1 2">Belongs to the small heat shock protein (HSP20) family.</text>
</comment>
<name>A0ABS2NXU9_9BACI</name>
<dbReference type="InterPro" id="IPR008978">
    <property type="entry name" value="HSP20-like_chaperone"/>
</dbReference>
<proteinExistence type="inferred from homology"/>
<dbReference type="EMBL" id="JAFBED010000002">
    <property type="protein sequence ID" value="MBM7619495.1"/>
    <property type="molecule type" value="Genomic_DNA"/>
</dbReference>
<dbReference type="Proteomes" id="UP000737402">
    <property type="component" value="Unassembled WGS sequence"/>
</dbReference>
<dbReference type="Gene3D" id="2.60.40.790">
    <property type="match status" value="1"/>
</dbReference>
<dbReference type="Pfam" id="PF00011">
    <property type="entry name" value="HSP20"/>
    <property type="match status" value="1"/>
</dbReference>
<evidence type="ECO:0000256" key="1">
    <source>
        <dbReference type="PROSITE-ProRule" id="PRU00285"/>
    </source>
</evidence>
<evidence type="ECO:0000313" key="5">
    <source>
        <dbReference type="Proteomes" id="UP000737402"/>
    </source>
</evidence>